<dbReference type="Proteomes" id="UP001594351">
    <property type="component" value="Unassembled WGS sequence"/>
</dbReference>
<dbReference type="EMBL" id="JBHPBY010000550">
    <property type="protein sequence ID" value="MFC1853610.1"/>
    <property type="molecule type" value="Genomic_DNA"/>
</dbReference>
<dbReference type="SUPFAM" id="SSF69318">
    <property type="entry name" value="Integrin alpha N-terminal domain"/>
    <property type="match status" value="2"/>
</dbReference>
<keyword evidence="1 2" id="KW-0732">Signal</keyword>
<dbReference type="Gene3D" id="2.130.10.130">
    <property type="entry name" value="Integrin alpha, N-terminal"/>
    <property type="match status" value="2"/>
</dbReference>
<sequence>MFKTAICSIVLALTVCLLLFACLDKSTDSDDTVQVICYLNLTRTMIAQQAINVIRLSIVDQNDSPIWGPQNFNLQENEHGATMSDVTPGDNYRVYAQALQATGDRVCDGYSNTFNAVAGQQANAGTIDLTCIEDFYDSGQSLGNQSSYGVDLKDLDGDGDLDAFVTNTGSAPDNYNQVYLNDGQGNFTDNGQQLGNSFSTVVELGDLDGDGDMDAIVGGATTVWFNNGNATFTDSGQILGGGNSQGNALGDVDGDGDLDAMVAEYTPDTSSLWLNDGSGQFTESANAFDWAQCTCLGDLDGDGDLDAFLGPIGPNTIWLNDGTGIFTDSGQALGNEDTMGAAFGDLDGDGDLDVYAINLFTADVVYLNDGSANFTENGQNFDPSDGENVKLGDLDNDGDLDVVLSNGWETSDNMPNRVMLNDGAGNFTDTGLALGEVLTPGLALGDVDGDGDLDVFFANSDSNPNEVYFNRF</sequence>
<name>A0ABV6Z581_UNCC1</name>
<comment type="caution">
    <text evidence="3">The sequence shown here is derived from an EMBL/GenBank/DDBJ whole genome shotgun (WGS) entry which is preliminary data.</text>
</comment>
<organism evidence="3 4">
    <name type="scientific">candidate division CSSED10-310 bacterium</name>
    <dbReference type="NCBI Taxonomy" id="2855610"/>
    <lineage>
        <taxon>Bacteria</taxon>
        <taxon>Bacteria division CSSED10-310</taxon>
    </lineage>
</organism>
<dbReference type="InterPro" id="IPR013517">
    <property type="entry name" value="FG-GAP"/>
</dbReference>
<protein>
    <submittedName>
        <fullName evidence="3">FG-GAP-like repeat-containing protein</fullName>
    </submittedName>
</protein>
<evidence type="ECO:0000313" key="3">
    <source>
        <dbReference type="EMBL" id="MFC1853610.1"/>
    </source>
</evidence>
<feature type="signal peptide" evidence="2">
    <location>
        <begin position="1"/>
        <end position="21"/>
    </location>
</feature>
<dbReference type="InterPro" id="IPR028994">
    <property type="entry name" value="Integrin_alpha_N"/>
</dbReference>
<dbReference type="PROSITE" id="PS51257">
    <property type="entry name" value="PROKAR_LIPOPROTEIN"/>
    <property type="match status" value="1"/>
</dbReference>
<evidence type="ECO:0000256" key="2">
    <source>
        <dbReference type="SAM" id="SignalP"/>
    </source>
</evidence>
<gene>
    <name evidence="3" type="ORF">ACFL27_25785</name>
</gene>
<dbReference type="Pfam" id="PF13517">
    <property type="entry name" value="FG-GAP_3"/>
    <property type="match status" value="3"/>
</dbReference>
<evidence type="ECO:0000256" key="1">
    <source>
        <dbReference type="ARBA" id="ARBA00022729"/>
    </source>
</evidence>
<proteinExistence type="predicted"/>
<evidence type="ECO:0000313" key="4">
    <source>
        <dbReference type="Proteomes" id="UP001594351"/>
    </source>
</evidence>
<keyword evidence="4" id="KW-1185">Reference proteome</keyword>
<accession>A0ABV6Z581</accession>
<dbReference type="PANTHER" id="PTHR46580:SF4">
    <property type="entry name" value="ATP_GTP-BINDING PROTEIN"/>
    <property type="match status" value="1"/>
</dbReference>
<reference evidence="3 4" key="1">
    <citation type="submission" date="2024-09" db="EMBL/GenBank/DDBJ databases">
        <title>Laminarin stimulates single cell rates of sulfate reduction while oxygen inhibits transcriptomic activity in coastal marine sediment.</title>
        <authorList>
            <person name="Lindsay M."/>
            <person name="Orcutt B."/>
            <person name="Emerson D."/>
            <person name="Stepanauskas R."/>
            <person name="D'Angelo T."/>
        </authorList>
    </citation>
    <scope>NUCLEOTIDE SEQUENCE [LARGE SCALE GENOMIC DNA]</scope>
    <source>
        <strain evidence="3">SAG AM-311-K15</strain>
    </source>
</reference>
<dbReference type="PANTHER" id="PTHR46580">
    <property type="entry name" value="SENSOR KINASE-RELATED"/>
    <property type="match status" value="1"/>
</dbReference>
<feature type="chain" id="PRO_5047538577" evidence="2">
    <location>
        <begin position="22"/>
        <end position="472"/>
    </location>
</feature>